<comment type="subcellular location">
    <subcellularLocation>
        <location evidence="1">Nucleus</location>
    </subcellularLocation>
</comment>
<dbReference type="GeneID" id="90039222"/>
<evidence type="ECO:0000256" key="3">
    <source>
        <dbReference type="SAM" id="MobiDB-lite"/>
    </source>
</evidence>
<sequence length="629" mass="71022">MATQPTSSIPELSLFDPPDPSLDVLSWPCIVLTNVCVYAEASTTEIADVTETENEDDVGSFTVEGDVEQVVTESEPVITASWSSLYADKDPRGARIRISNATTVVLRKSESEGAEDDVDFQILGEACWYKCASPSPAYTDVYNEIIEKTRFWNWIVDQVSDISPQESTPTTLFDQLNTYYREDFKQAKFFGLLKKHDRFIISRLLKDKYWEDSLLLAAFGLSDEYGAAFDELAMKLKDGDVQEIVDESAKGDDDLEIKSEPSAHKKRKRENDDDDDEETDIKKEEYSTVSDLLSHLSDHKSENIFKAAAHVLSLYGPKSSGLVIVDPPSSEFLETVKQFLEDELLFTDEMWHELVDKASNLRVFCGHLREILELLESNRESILDSEEYAAYTSYLTRLKAVFESRLPKQKDKNAEESTEEEDEIIITNEQEDEQEIRPTRKSQKAVSKLRPFGSPTPFASLDFVEDDLEESATSIFGSADAGRENGLLLTEEKEIADADEKEGSADDGMRLKKSADEAMFRAVTENIQRRLQTFFRLKPLSKAALAKVKPQPWSCPQDDCTMNLDNCNTPEARDIIQRHYEAHAARHLAAMEAMRFIGSGKHVERLLAKIDGTTALWAREQTKLNAVVD</sequence>
<dbReference type="Pfam" id="PF12047">
    <property type="entry name" value="DNMT1-RFD"/>
    <property type="match status" value="1"/>
</dbReference>
<keyword evidence="2" id="KW-0539">Nucleus</keyword>
<evidence type="ECO:0000256" key="1">
    <source>
        <dbReference type="ARBA" id="ARBA00004123"/>
    </source>
</evidence>
<keyword evidence="6" id="KW-1185">Reference proteome</keyword>
<comment type="caution">
    <text evidence="5">The sequence shown here is derived from an EMBL/GenBank/DDBJ whole genome shotgun (WGS) entry which is preliminary data.</text>
</comment>
<gene>
    <name evidence="5" type="ORF">BZA70DRAFT_285286</name>
</gene>
<reference evidence="5 6" key="1">
    <citation type="submission" date="2024-03" db="EMBL/GenBank/DDBJ databases">
        <title>Genome-scale model development and genomic sequencing of the oleaginous clade Lipomyces.</title>
        <authorList>
            <consortium name="Lawrence Berkeley National Laboratory"/>
            <person name="Czajka J.J."/>
            <person name="Han Y."/>
            <person name="Kim J."/>
            <person name="Mondo S.J."/>
            <person name="Hofstad B.A."/>
            <person name="Robles A."/>
            <person name="Haridas S."/>
            <person name="Riley R."/>
            <person name="LaButti K."/>
            <person name="Pangilinan J."/>
            <person name="Andreopoulos W."/>
            <person name="Lipzen A."/>
            <person name="Yan J."/>
            <person name="Wang M."/>
            <person name="Ng V."/>
            <person name="Grigoriev I.V."/>
            <person name="Spatafora J.W."/>
            <person name="Magnuson J.K."/>
            <person name="Baker S.E."/>
            <person name="Pomraning K.R."/>
        </authorList>
    </citation>
    <scope>NUCLEOTIDE SEQUENCE [LARGE SCALE GENOMIC DNA]</scope>
    <source>
        <strain evidence="5 6">Phaff 52-87</strain>
    </source>
</reference>
<feature type="domain" description="RFTS" evidence="4">
    <location>
        <begin position="28"/>
        <end position="162"/>
    </location>
</feature>
<feature type="compositionally biased region" description="Basic and acidic residues" evidence="3">
    <location>
        <begin position="249"/>
        <end position="263"/>
    </location>
</feature>
<protein>
    <recommendedName>
        <fullName evidence="4">RFTS domain-containing protein</fullName>
    </recommendedName>
</protein>
<dbReference type="RefSeq" id="XP_064765561.1">
    <property type="nucleotide sequence ID" value="XM_064913710.1"/>
</dbReference>
<dbReference type="EMBL" id="JBBJBU010000016">
    <property type="protein sequence ID" value="KAK7202528.1"/>
    <property type="molecule type" value="Genomic_DNA"/>
</dbReference>
<name>A0ABR1F069_9ASCO</name>
<organism evidence="5 6">
    <name type="scientific">Myxozyma melibiosi</name>
    <dbReference type="NCBI Taxonomy" id="54550"/>
    <lineage>
        <taxon>Eukaryota</taxon>
        <taxon>Fungi</taxon>
        <taxon>Dikarya</taxon>
        <taxon>Ascomycota</taxon>
        <taxon>Saccharomycotina</taxon>
        <taxon>Lipomycetes</taxon>
        <taxon>Lipomycetales</taxon>
        <taxon>Lipomycetaceae</taxon>
        <taxon>Myxozyma</taxon>
    </lineage>
</organism>
<evidence type="ECO:0000256" key="2">
    <source>
        <dbReference type="ARBA" id="ARBA00023242"/>
    </source>
</evidence>
<proteinExistence type="predicted"/>
<feature type="region of interest" description="Disordered" evidence="3">
    <location>
        <begin position="249"/>
        <end position="281"/>
    </location>
</feature>
<evidence type="ECO:0000313" key="5">
    <source>
        <dbReference type="EMBL" id="KAK7202528.1"/>
    </source>
</evidence>
<dbReference type="Proteomes" id="UP001498771">
    <property type="component" value="Unassembled WGS sequence"/>
</dbReference>
<dbReference type="InterPro" id="IPR022702">
    <property type="entry name" value="Cytosine_MeTrfase1_RFD"/>
</dbReference>
<accession>A0ABR1F069</accession>
<evidence type="ECO:0000313" key="6">
    <source>
        <dbReference type="Proteomes" id="UP001498771"/>
    </source>
</evidence>
<evidence type="ECO:0000259" key="4">
    <source>
        <dbReference type="Pfam" id="PF12047"/>
    </source>
</evidence>